<gene>
    <name evidence="1" type="ORF">NCTC12420_03739</name>
</gene>
<sequence>MCVYHLKQCYGCGMPLRFNGFQGIPDVPMCSSCRDKGIKPRYVYVYSANKILPKYEYSTEIMRSKTNI</sequence>
<reference evidence="1 2" key="1">
    <citation type="submission" date="2018-06" db="EMBL/GenBank/DDBJ databases">
        <authorList>
            <consortium name="Pathogen Informatics"/>
            <person name="Doyle S."/>
        </authorList>
    </citation>
    <scope>NUCLEOTIDE SEQUENCE [LARGE SCALE GENOMIC DNA]</scope>
    <source>
        <strain evidence="1 2">NCTC12420</strain>
    </source>
</reference>
<evidence type="ECO:0000313" key="2">
    <source>
        <dbReference type="Proteomes" id="UP000254220"/>
    </source>
</evidence>
<organism evidence="1 2">
    <name type="scientific">Salmonella enterica subsp. indica</name>
    <dbReference type="NCBI Taxonomy" id="59207"/>
    <lineage>
        <taxon>Bacteria</taxon>
        <taxon>Pseudomonadati</taxon>
        <taxon>Pseudomonadota</taxon>
        <taxon>Gammaproteobacteria</taxon>
        <taxon>Enterobacterales</taxon>
        <taxon>Enterobacteriaceae</taxon>
        <taxon>Salmonella</taxon>
    </lineage>
</organism>
<protein>
    <recommendedName>
        <fullName evidence="3">Zinc ribbon domain-containing protein</fullName>
    </recommendedName>
</protein>
<evidence type="ECO:0000313" key="1">
    <source>
        <dbReference type="EMBL" id="SUI03918.1"/>
    </source>
</evidence>
<dbReference type="Proteomes" id="UP000254220">
    <property type="component" value="Unassembled WGS sequence"/>
</dbReference>
<name>A0A379XTR9_SALER</name>
<accession>A0A379XTR9</accession>
<proteinExistence type="predicted"/>
<evidence type="ECO:0008006" key="3">
    <source>
        <dbReference type="Google" id="ProtNLM"/>
    </source>
</evidence>
<dbReference type="AlphaFoldDB" id="A0A379XTR9"/>
<dbReference type="EMBL" id="UGYB01000001">
    <property type="protein sequence ID" value="SUI03918.1"/>
    <property type="molecule type" value="Genomic_DNA"/>
</dbReference>